<organism evidence="1 2">
    <name type="scientific">Lactobacillus hamsteri DSM 5661 = JCM 6256</name>
    <dbReference type="NCBI Taxonomy" id="1423754"/>
    <lineage>
        <taxon>Bacteria</taxon>
        <taxon>Bacillati</taxon>
        <taxon>Bacillota</taxon>
        <taxon>Bacilli</taxon>
        <taxon>Lactobacillales</taxon>
        <taxon>Lactobacillaceae</taxon>
        <taxon>Lactobacillus</taxon>
    </lineage>
</organism>
<keyword evidence="2" id="KW-1185">Reference proteome</keyword>
<sequence length="50" mass="6121">MILENLNKKVLELKAYYFPPIEILSFFAQKFEQNPKKIKNAQKFEHFYIK</sequence>
<reference evidence="1 2" key="1">
    <citation type="journal article" date="2015" name="Genome Announc.">
        <title>Expanding the biotechnology potential of lactobacilli through comparative genomics of 213 strains and associated genera.</title>
        <authorList>
            <person name="Sun Z."/>
            <person name="Harris H.M."/>
            <person name="McCann A."/>
            <person name="Guo C."/>
            <person name="Argimon S."/>
            <person name="Zhang W."/>
            <person name="Yang X."/>
            <person name="Jeffery I.B."/>
            <person name="Cooney J.C."/>
            <person name="Kagawa T.F."/>
            <person name="Liu W."/>
            <person name="Song Y."/>
            <person name="Salvetti E."/>
            <person name="Wrobel A."/>
            <person name="Rasinkangas P."/>
            <person name="Parkhill J."/>
            <person name="Rea M.C."/>
            <person name="O'Sullivan O."/>
            <person name="Ritari J."/>
            <person name="Douillard F.P."/>
            <person name="Paul Ross R."/>
            <person name="Yang R."/>
            <person name="Briner A.E."/>
            <person name="Felis G.E."/>
            <person name="de Vos W.M."/>
            <person name="Barrangou R."/>
            <person name="Klaenhammer T.R."/>
            <person name="Caufield P.W."/>
            <person name="Cui Y."/>
            <person name="Zhang H."/>
            <person name="O'Toole P.W."/>
        </authorList>
    </citation>
    <scope>NUCLEOTIDE SEQUENCE [LARGE SCALE GENOMIC DNA]</scope>
    <source>
        <strain evidence="1 2">DSM 5661</strain>
    </source>
</reference>
<protein>
    <submittedName>
        <fullName evidence="1">Uncharacterized protein</fullName>
    </submittedName>
</protein>
<name>A0A0R1YE17_9LACO</name>
<accession>A0A0R1YE17</accession>
<dbReference type="AlphaFoldDB" id="A0A0R1YE17"/>
<comment type="caution">
    <text evidence="1">The sequence shown here is derived from an EMBL/GenBank/DDBJ whole genome shotgun (WGS) entry which is preliminary data.</text>
</comment>
<evidence type="ECO:0000313" key="2">
    <source>
        <dbReference type="Proteomes" id="UP000051223"/>
    </source>
</evidence>
<dbReference type="STRING" id="1423754.FC39_GL000409"/>
<gene>
    <name evidence="1" type="ORF">FC39_GL000409</name>
</gene>
<proteinExistence type="predicted"/>
<dbReference type="Proteomes" id="UP000051223">
    <property type="component" value="Unassembled WGS sequence"/>
</dbReference>
<dbReference type="EMBL" id="AZGI01000014">
    <property type="protein sequence ID" value="KRM40594.1"/>
    <property type="molecule type" value="Genomic_DNA"/>
</dbReference>
<evidence type="ECO:0000313" key="1">
    <source>
        <dbReference type="EMBL" id="KRM40594.1"/>
    </source>
</evidence>